<dbReference type="SUPFAM" id="SSF56112">
    <property type="entry name" value="Protein kinase-like (PK-like)"/>
    <property type="match status" value="1"/>
</dbReference>
<keyword evidence="4" id="KW-0418">Kinase</keyword>
<evidence type="ECO:0000256" key="1">
    <source>
        <dbReference type="ARBA" id="ARBA00022527"/>
    </source>
</evidence>
<dbReference type="Pfam" id="PF00498">
    <property type="entry name" value="FHA"/>
    <property type="match status" value="1"/>
</dbReference>
<evidence type="ECO:0000313" key="9">
    <source>
        <dbReference type="EnsemblProtists" id="EOD41065"/>
    </source>
</evidence>
<dbReference type="eggNOG" id="KOG0032">
    <property type="taxonomic scope" value="Eukaryota"/>
</dbReference>
<evidence type="ECO:0008006" key="11">
    <source>
        <dbReference type="Google" id="ProtNLM"/>
    </source>
</evidence>
<evidence type="ECO:0000259" key="8">
    <source>
        <dbReference type="PROSITE" id="PS50011"/>
    </source>
</evidence>
<evidence type="ECO:0000256" key="6">
    <source>
        <dbReference type="SAM" id="MobiDB-lite"/>
    </source>
</evidence>
<dbReference type="CDD" id="cd00060">
    <property type="entry name" value="FHA"/>
    <property type="match status" value="1"/>
</dbReference>
<dbReference type="PROSITE" id="PS50011">
    <property type="entry name" value="PROTEIN_KINASE_DOM"/>
    <property type="match status" value="1"/>
</dbReference>
<evidence type="ECO:0000256" key="4">
    <source>
        <dbReference type="ARBA" id="ARBA00022777"/>
    </source>
</evidence>
<dbReference type="SMART" id="SM00240">
    <property type="entry name" value="FHA"/>
    <property type="match status" value="1"/>
</dbReference>
<evidence type="ECO:0000256" key="3">
    <source>
        <dbReference type="ARBA" id="ARBA00022741"/>
    </source>
</evidence>
<dbReference type="InterPro" id="IPR008271">
    <property type="entry name" value="Ser/Thr_kinase_AS"/>
</dbReference>
<feature type="domain" description="Protein kinase" evidence="8">
    <location>
        <begin position="1"/>
        <end position="292"/>
    </location>
</feature>
<sequence>MVMEVVLGEYGDGGETQELTQQPDTGPETTPPAQSGGDEAAPEATWGRLICLAPEPGIHELKQRQCVMGRTTNAHAQIQIDDARVSSSHCKIFRTPEGAVQLLDCSSNGTYVNGKAARILKSLHHAHIIRFYDVFATETEPCLLVGYLHSKSIVHRDLKPENILLQAAAPEGGAVPVCKIADFGLAKLDRVASTFCGTPQYFAPEVLGCRESKRGDESAYILLCGSPPFNETAGCSDTIFDQIRRGIRPSLHFAHAPWPGISPAARQLVGAMLELDPQRRITVAAAKEPSGLRGAPVDEGP</sequence>
<evidence type="ECO:0000313" key="10">
    <source>
        <dbReference type="Proteomes" id="UP000013827"/>
    </source>
</evidence>
<dbReference type="Proteomes" id="UP000013827">
    <property type="component" value="Unassembled WGS sequence"/>
</dbReference>
<dbReference type="PANTHER" id="PTHR24349">
    <property type="entry name" value="SERINE/THREONINE-PROTEIN KINASE"/>
    <property type="match status" value="1"/>
</dbReference>
<dbReference type="RefSeq" id="XP_005793494.1">
    <property type="nucleotide sequence ID" value="XM_005793437.1"/>
</dbReference>
<organism evidence="9 10">
    <name type="scientific">Emiliania huxleyi (strain CCMP1516)</name>
    <dbReference type="NCBI Taxonomy" id="280463"/>
    <lineage>
        <taxon>Eukaryota</taxon>
        <taxon>Haptista</taxon>
        <taxon>Haptophyta</taxon>
        <taxon>Prymnesiophyceae</taxon>
        <taxon>Isochrysidales</taxon>
        <taxon>Noelaerhabdaceae</taxon>
        <taxon>Emiliania</taxon>
    </lineage>
</organism>
<evidence type="ECO:0000256" key="5">
    <source>
        <dbReference type="ARBA" id="ARBA00022840"/>
    </source>
</evidence>
<proteinExistence type="predicted"/>
<dbReference type="PROSITE" id="PS00108">
    <property type="entry name" value="PROTEIN_KINASE_ST"/>
    <property type="match status" value="1"/>
</dbReference>
<reference evidence="9" key="2">
    <citation type="submission" date="2024-10" db="UniProtKB">
        <authorList>
            <consortium name="EnsemblProtists"/>
        </authorList>
    </citation>
    <scope>IDENTIFICATION</scope>
</reference>
<evidence type="ECO:0000259" key="7">
    <source>
        <dbReference type="PROSITE" id="PS50006"/>
    </source>
</evidence>
<keyword evidence="3" id="KW-0547">Nucleotide-binding</keyword>
<dbReference type="STRING" id="2903.R1FPP8"/>
<evidence type="ECO:0000256" key="2">
    <source>
        <dbReference type="ARBA" id="ARBA00022679"/>
    </source>
</evidence>
<dbReference type="InterPro" id="IPR011009">
    <property type="entry name" value="Kinase-like_dom_sf"/>
</dbReference>
<dbReference type="InterPro" id="IPR000253">
    <property type="entry name" value="FHA_dom"/>
</dbReference>
<dbReference type="InterPro" id="IPR050205">
    <property type="entry name" value="CDPK_Ser/Thr_kinases"/>
</dbReference>
<feature type="domain" description="FHA" evidence="7">
    <location>
        <begin position="66"/>
        <end position="117"/>
    </location>
</feature>
<dbReference type="InterPro" id="IPR008984">
    <property type="entry name" value="SMAD_FHA_dom_sf"/>
</dbReference>
<dbReference type="HOGENOM" id="CLU_925690_0_0_1"/>
<feature type="region of interest" description="Disordered" evidence="6">
    <location>
        <begin position="7"/>
        <end position="40"/>
    </location>
</feature>
<dbReference type="SUPFAM" id="SSF49879">
    <property type="entry name" value="SMAD/FHA domain"/>
    <property type="match status" value="1"/>
</dbReference>
<keyword evidence="5" id="KW-0067">ATP-binding</keyword>
<dbReference type="AlphaFoldDB" id="A0A0D3KZ80"/>
<dbReference type="EnsemblProtists" id="EOD41065">
    <property type="protein sequence ID" value="EOD41065"/>
    <property type="gene ID" value="EMIHUDRAFT_222150"/>
</dbReference>
<keyword evidence="1" id="KW-0723">Serine/threonine-protein kinase</keyword>
<keyword evidence="2" id="KW-0808">Transferase</keyword>
<dbReference type="Pfam" id="PF00069">
    <property type="entry name" value="Pkinase"/>
    <property type="match status" value="1"/>
</dbReference>
<feature type="compositionally biased region" description="Polar residues" evidence="6">
    <location>
        <begin position="17"/>
        <end position="33"/>
    </location>
</feature>
<dbReference type="InterPro" id="IPR000719">
    <property type="entry name" value="Prot_kinase_dom"/>
</dbReference>
<dbReference type="PROSITE" id="PS50006">
    <property type="entry name" value="FHA_DOMAIN"/>
    <property type="match status" value="1"/>
</dbReference>
<accession>A0A0D3KZ80</accession>
<protein>
    <recommendedName>
        <fullName evidence="11">Protein kinase domain-containing protein</fullName>
    </recommendedName>
</protein>
<dbReference type="GO" id="GO:0004674">
    <property type="term" value="F:protein serine/threonine kinase activity"/>
    <property type="evidence" value="ECO:0007669"/>
    <property type="project" value="UniProtKB-KW"/>
</dbReference>
<dbReference type="KEGG" id="ehx:EMIHUDRAFT_222150"/>
<dbReference type="Gene3D" id="1.10.510.10">
    <property type="entry name" value="Transferase(Phosphotransferase) domain 1"/>
    <property type="match status" value="1"/>
</dbReference>
<dbReference type="GeneID" id="17286335"/>
<dbReference type="SMART" id="SM00220">
    <property type="entry name" value="S_TKc"/>
    <property type="match status" value="1"/>
</dbReference>
<keyword evidence="10" id="KW-1185">Reference proteome</keyword>
<name>A0A0D3KZ80_EMIH1</name>
<dbReference type="GO" id="GO:0005524">
    <property type="term" value="F:ATP binding"/>
    <property type="evidence" value="ECO:0007669"/>
    <property type="project" value="UniProtKB-KW"/>
</dbReference>
<dbReference type="PaxDb" id="2903-EOD41065"/>
<dbReference type="Gene3D" id="2.60.200.20">
    <property type="match status" value="1"/>
</dbReference>
<reference evidence="10" key="1">
    <citation type="journal article" date="2013" name="Nature">
        <title>Pan genome of the phytoplankton Emiliania underpins its global distribution.</title>
        <authorList>
            <person name="Read B.A."/>
            <person name="Kegel J."/>
            <person name="Klute M.J."/>
            <person name="Kuo A."/>
            <person name="Lefebvre S.C."/>
            <person name="Maumus F."/>
            <person name="Mayer C."/>
            <person name="Miller J."/>
            <person name="Monier A."/>
            <person name="Salamov A."/>
            <person name="Young J."/>
            <person name="Aguilar M."/>
            <person name="Claverie J.M."/>
            <person name="Frickenhaus S."/>
            <person name="Gonzalez K."/>
            <person name="Herman E.K."/>
            <person name="Lin Y.C."/>
            <person name="Napier J."/>
            <person name="Ogata H."/>
            <person name="Sarno A.F."/>
            <person name="Shmutz J."/>
            <person name="Schroeder D."/>
            <person name="de Vargas C."/>
            <person name="Verret F."/>
            <person name="von Dassow P."/>
            <person name="Valentin K."/>
            <person name="Van de Peer Y."/>
            <person name="Wheeler G."/>
            <person name="Dacks J.B."/>
            <person name="Delwiche C.F."/>
            <person name="Dyhrman S.T."/>
            <person name="Glockner G."/>
            <person name="John U."/>
            <person name="Richards T."/>
            <person name="Worden A.Z."/>
            <person name="Zhang X."/>
            <person name="Grigoriev I.V."/>
            <person name="Allen A.E."/>
            <person name="Bidle K."/>
            <person name="Borodovsky M."/>
            <person name="Bowler C."/>
            <person name="Brownlee C."/>
            <person name="Cock J.M."/>
            <person name="Elias M."/>
            <person name="Gladyshev V.N."/>
            <person name="Groth M."/>
            <person name="Guda C."/>
            <person name="Hadaegh A."/>
            <person name="Iglesias-Rodriguez M.D."/>
            <person name="Jenkins J."/>
            <person name="Jones B.M."/>
            <person name="Lawson T."/>
            <person name="Leese F."/>
            <person name="Lindquist E."/>
            <person name="Lobanov A."/>
            <person name="Lomsadze A."/>
            <person name="Malik S.B."/>
            <person name="Marsh M.E."/>
            <person name="Mackinder L."/>
            <person name="Mock T."/>
            <person name="Mueller-Roeber B."/>
            <person name="Pagarete A."/>
            <person name="Parker M."/>
            <person name="Probert I."/>
            <person name="Quesneville H."/>
            <person name="Raines C."/>
            <person name="Rensing S.A."/>
            <person name="Riano-Pachon D.M."/>
            <person name="Richier S."/>
            <person name="Rokitta S."/>
            <person name="Shiraiwa Y."/>
            <person name="Soanes D.M."/>
            <person name="van der Giezen M."/>
            <person name="Wahlund T.M."/>
            <person name="Williams B."/>
            <person name="Wilson W."/>
            <person name="Wolfe G."/>
            <person name="Wurch L.L."/>
        </authorList>
    </citation>
    <scope>NUCLEOTIDE SEQUENCE</scope>
</reference>